<keyword evidence="3" id="KW-1185">Reference proteome</keyword>
<comment type="caution">
    <text evidence="2">The sequence shown here is derived from an EMBL/GenBank/DDBJ whole genome shotgun (WGS) entry which is preliminary data.</text>
</comment>
<dbReference type="EMBL" id="SGPM01000439">
    <property type="protein sequence ID" value="THH21608.1"/>
    <property type="molecule type" value="Genomic_DNA"/>
</dbReference>
<protein>
    <submittedName>
        <fullName evidence="2">Uncharacterized protein</fullName>
    </submittedName>
</protein>
<sequence length="553" mass="61600">MCDVPSQVSCGDLVALDAYFKRFKSQSMTAQGRDMSVWAPFFEAAASTPAGTETSIDKAMEVALFRRPAQDVLDAIPNPTLLQLPEPIPYPHVETCKLDKCSCPPGTLYSKCSEHDFVAIKTAYDPEAPDNRREPYLTETDPGLPPDIRAKLWTSKEMRFAEDAAVPTDLEDLAQKLKTHFDENGMKQPKKYIRIHPELYAGKELMILDQDDKLIALIDGSISTHITRNLAARLKAALACSLKPEDEVRHRDSKKDEDRAFVALHFEIYARYCYKGDNFPVDVSPFLLVDEQNNPLPHTTLQPYESTDMVNRHQAFEELRAAWQMLFDHVRDKLYQHLPDEFEEVVAYANSLPHWTAPAAYPFSGFVVNLNVMTRSHRDTKDTSICLVLVLGEPEGGDLCLVEPGLTVKLREGDFIVFPSGKITHFNLHYVGVAKSVHVEPGLNARIRDNADQSYSTASESVAGGVSKGSGDGAVSGQQQNTQRTRLEFPIDDADPAETAVLGVKGETMYAESNGNVYWDLEGMGANQTKDQREAVMRAAGYSDHFMSGFARD</sequence>
<organism evidence="2 3">
    <name type="scientific">Antrodiella citrinella</name>
    <dbReference type="NCBI Taxonomy" id="2447956"/>
    <lineage>
        <taxon>Eukaryota</taxon>
        <taxon>Fungi</taxon>
        <taxon>Dikarya</taxon>
        <taxon>Basidiomycota</taxon>
        <taxon>Agaricomycotina</taxon>
        <taxon>Agaricomycetes</taxon>
        <taxon>Polyporales</taxon>
        <taxon>Steccherinaceae</taxon>
        <taxon>Antrodiella</taxon>
    </lineage>
</organism>
<dbReference type="OrthoDB" id="2535938at2759"/>
<dbReference type="Proteomes" id="UP000308730">
    <property type="component" value="Unassembled WGS sequence"/>
</dbReference>
<evidence type="ECO:0000313" key="3">
    <source>
        <dbReference type="Proteomes" id="UP000308730"/>
    </source>
</evidence>
<dbReference type="Gene3D" id="3.60.130.30">
    <property type="match status" value="1"/>
</dbReference>
<feature type="region of interest" description="Disordered" evidence="1">
    <location>
        <begin position="456"/>
        <end position="486"/>
    </location>
</feature>
<evidence type="ECO:0000256" key="1">
    <source>
        <dbReference type="SAM" id="MobiDB-lite"/>
    </source>
</evidence>
<gene>
    <name evidence="2" type="ORF">EUX98_g8337</name>
</gene>
<proteinExistence type="predicted"/>
<dbReference type="AlphaFoldDB" id="A0A4S4MAA5"/>
<reference evidence="2 3" key="1">
    <citation type="submission" date="2019-02" db="EMBL/GenBank/DDBJ databases">
        <title>Genome sequencing of the rare red list fungi Antrodiella citrinella (Flaviporus citrinellus).</title>
        <authorList>
            <person name="Buettner E."/>
            <person name="Kellner H."/>
        </authorList>
    </citation>
    <scope>NUCLEOTIDE SEQUENCE [LARGE SCALE GENOMIC DNA]</scope>
    <source>
        <strain evidence="2 3">DSM 108506</strain>
    </source>
</reference>
<name>A0A4S4MAA5_9APHY</name>
<evidence type="ECO:0000313" key="2">
    <source>
        <dbReference type="EMBL" id="THH21608.1"/>
    </source>
</evidence>
<accession>A0A4S4MAA5</accession>